<feature type="transmembrane region" description="Helical" evidence="8">
    <location>
        <begin position="12"/>
        <end position="35"/>
    </location>
</feature>
<keyword evidence="4" id="KW-0309">Germination</keyword>
<organism evidence="9 10">
    <name type="scientific">Paenibacillus radicis</name>
    <name type="common">ex Gao et al. 2016</name>
    <dbReference type="NCBI Taxonomy" id="1737354"/>
    <lineage>
        <taxon>Bacteria</taxon>
        <taxon>Bacillati</taxon>
        <taxon>Bacillota</taxon>
        <taxon>Bacilli</taxon>
        <taxon>Bacillales</taxon>
        <taxon>Paenibacillaceae</taxon>
        <taxon>Paenibacillus</taxon>
    </lineage>
</organism>
<evidence type="ECO:0000256" key="6">
    <source>
        <dbReference type="ARBA" id="ARBA00022989"/>
    </source>
</evidence>
<evidence type="ECO:0000313" key="10">
    <source>
        <dbReference type="Proteomes" id="UP000600247"/>
    </source>
</evidence>
<keyword evidence="6 8" id="KW-1133">Transmembrane helix</keyword>
<sequence length="370" mass="41846">MMRQTTISNQQMMALLVISTVGTASLYAPAILTQYASRDSWVLVLLGGVVGILNVLVFLQLNKWYPGKSIIAISRQVLGGWLGGLFSFLFFFYFLDITSWVLREYAQFFIIALNPMIPQNGYMIVGIIMCAYAVFHGLEVIARVALLILGISVMTFLFIYILLVSQYHFEYLLPVMENGFWSSFKGSFVVISWFGDMMFISMIIQYVKRTKKTVPYAIIGIGISFALLMMAVVGCIVVFGGKGASTFTYPIVSLIQNIKLFRDIERLDAILIAIWVMSSFVKVTVYFWSALQALTEWLHISRPRLFIPPLAVAVVICARFKIWGLIEMSSLYDRQAWYFLIFQLVLPIVLFLVAAARQNSIPEEKSYGSG</sequence>
<dbReference type="PANTHER" id="PTHR34975">
    <property type="entry name" value="SPORE GERMINATION PROTEIN A2"/>
    <property type="match status" value="1"/>
</dbReference>
<dbReference type="AlphaFoldDB" id="A0A917M5K7"/>
<keyword evidence="5 8" id="KW-0812">Transmembrane</keyword>
<evidence type="ECO:0000256" key="1">
    <source>
        <dbReference type="ARBA" id="ARBA00004141"/>
    </source>
</evidence>
<gene>
    <name evidence="9" type="ORF">GCM10010918_40690</name>
</gene>
<feature type="transmembrane region" description="Helical" evidence="8">
    <location>
        <begin position="80"/>
        <end position="101"/>
    </location>
</feature>
<comment type="caution">
    <text evidence="9">The sequence shown here is derived from an EMBL/GenBank/DDBJ whole genome shotgun (WGS) entry which is preliminary data.</text>
</comment>
<evidence type="ECO:0000313" key="9">
    <source>
        <dbReference type="EMBL" id="GGG79484.1"/>
    </source>
</evidence>
<feature type="transmembrane region" description="Helical" evidence="8">
    <location>
        <begin position="145"/>
        <end position="164"/>
    </location>
</feature>
<keyword evidence="7 8" id="KW-0472">Membrane</keyword>
<feature type="transmembrane region" description="Helical" evidence="8">
    <location>
        <begin position="336"/>
        <end position="356"/>
    </location>
</feature>
<dbReference type="NCBIfam" id="TIGR00912">
    <property type="entry name" value="2A0309"/>
    <property type="match status" value="1"/>
</dbReference>
<feature type="transmembrane region" description="Helical" evidence="8">
    <location>
        <begin position="305"/>
        <end position="324"/>
    </location>
</feature>
<evidence type="ECO:0000256" key="8">
    <source>
        <dbReference type="SAM" id="Phobius"/>
    </source>
</evidence>
<dbReference type="GO" id="GO:0016020">
    <property type="term" value="C:membrane"/>
    <property type="evidence" value="ECO:0007669"/>
    <property type="project" value="UniProtKB-SubCell"/>
</dbReference>
<dbReference type="Proteomes" id="UP000600247">
    <property type="component" value="Unassembled WGS sequence"/>
</dbReference>
<feature type="transmembrane region" description="Helical" evidence="8">
    <location>
        <begin position="184"/>
        <end position="204"/>
    </location>
</feature>
<comment type="subcellular location">
    <subcellularLocation>
        <location evidence="1">Membrane</location>
        <topology evidence="1">Multi-pass membrane protein</topology>
    </subcellularLocation>
</comment>
<keyword evidence="10" id="KW-1185">Reference proteome</keyword>
<dbReference type="Gene3D" id="1.20.1740.10">
    <property type="entry name" value="Amino acid/polyamine transporter I"/>
    <property type="match status" value="1"/>
</dbReference>
<proteinExistence type="inferred from homology"/>
<keyword evidence="3" id="KW-0813">Transport</keyword>
<accession>A0A917M5K7</accession>
<protein>
    <submittedName>
        <fullName evidence="9">Germination protein</fullName>
    </submittedName>
</protein>
<evidence type="ECO:0000256" key="3">
    <source>
        <dbReference type="ARBA" id="ARBA00022448"/>
    </source>
</evidence>
<feature type="transmembrane region" description="Helical" evidence="8">
    <location>
        <begin position="216"/>
        <end position="239"/>
    </location>
</feature>
<evidence type="ECO:0000256" key="2">
    <source>
        <dbReference type="ARBA" id="ARBA00007998"/>
    </source>
</evidence>
<evidence type="ECO:0000256" key="7">
    <source>
        <dbReference type="ARBA" id="ARBA00023136"/>
    </source>
</evidence>
<dbReference type="PANTHER" id="PTHR34975:SF2">
    <property type="entry name" value="SPORE GERMINATION PROTEIN A2"/>
    <property type="match status" value="1"/>
</dbReference>
<evidence type="ECO:0000256" key="5">
    <source>
        <dbReference type="ARBA" id="ARBA00022692"/>
    </source>
</evidence>
<feature type="transmembrane region" description="Helical" evidence="8">
    <location>
        <begin position="269"/>
        <end position="293"/>
    </location>
</feature>
<comment type="similarity">
    <text evidence="2">Belongs to the amino acid-polyamine-organocation (APC) superfamily. Spore germination protein (SGP) (TC 2.A.3.9) family.</text>
</comment>
<feature type="transmembrane region" description="Helical" evidence="8">
    <location>
        <begin position="121"/>
        <end position="138"/>
    </location>
</feature>
<dbReference type="Pfam" id="PF03845">
    <property type="entry name" value="Spore_permease"/>
    <property type="match status" value="1"/>
</dbReference>
<dbReference type="RefSeq" id="WP_188891041.1">
    <property type="nucleotide sequence ID" value="NZ_BMHY01000009.1"/>
</dbReference>
<reference evidence="9 10" key="1">
    <citation type="journal article" date="2014" name="Int. J. Syst. Evol. Microbiol.">
        <title>Complete genome sequence of Corynebacterium casei LMG S-19264T (=DSM 44701T), isolated from a smear-ripened cheese.</title>
        <authorList>
            <consortium name="US DOE Joint Genome Institute (JGI-PGF)"/>
            <person name="Walter F."/>
            <person name="Albersmeier A."/>
            <person name="Kalinowski J."/>
            <person name="Ruckert C."/>
        </authorList>
    </citation>
    <scope>NUCLEOTIDE SEQUENCE [LARGE SCALE GENOMIC DNA]</scope>
    <source>
        <strain evidence="9 10">CGMCC 1.15286</strain>
    </source>
</reference>
<evidence type="ECO:0000256" key="4">
    <source>
        <dbReference type="ARBA" id="ARBA00022544"/>
    </source>
</evidence>
<dbReference type="EMBL" id="BMHY01000009">
    <property type="protein sequence ID" value="GGG79484.1"/>
    <property type="molecule type" value="Genomic_DNA"/>
</dbReference>
<dbReference type="InterPro" id="IPR004761">
    <property type="entry name" value="Spore_GerAB"/>
</dbReference>
<dbReference type="GO" id="GO:0009847">
    <property type="term" value="P:spore germination"/>
    <property type="evidence" value="ECO:0007669"/>
    <property type="project" value="InterPro"/>
</dbReference>
<feature type="transmembrane region" description="Helical" evidence="8">
    <location>
        <begin position="41"/>
        <end position="59"/>
    </location>
</feature>
<name>A0A917M5K7_9BACL</name>